<sequence>MEYALHDFQVLSLAIKRYRWQLGQVPKDISRLQSLKEIHMEDPFEFLRQVKSKEFRYPEGQKTLPAPSIEWTKFQFPPANPVIPTKPQPATFLNAMSGSNSIYRSSGSNIVSLARSNQSRAGSPSYERMRAVKDTARSLGIHVSHHSHYQHQYSSQQYRHDSVMATGTNGVDEFAGGGATHDIDAFSRQPSQEVSQPGIGGHSQSPSVAPKAQDMEGVTYTSQDQLASGFRARSVAISESTSAPNGGASSIYPATVASSSSMTHQYIAPNNFATFEPTPGGPANITISHTPGFTSAHHTSFSTSGNNNITYNHMSGSVDIQPGNTKGKGYSREGSGVRDDPKPPLYNIPWSDEEQRLLEKLLDEYPDEPVAAQRFQKISAAMGTRTPKQVASRVQKYFIKLVKAGLEAPGRMNYSLETSKAKTKGATPTAKGKKRKDGPGGEGTPKGKAGRPRKKDANETIASGSGAAGGGGSTKKQKPKSLLGSGSGRTSGTQYLHYSSAPTVYMSEEDDEDSVQDMLAASHSASSVPGGGIASHVGFSVCILTLYLLSRDHTKAMSAHTRPTFVDGDVVKELLEDKSKVPGKDYLIVDVRDSDYIGGHIRGSVNIPSHDLPEKLPTLIEEYKQVPQLIFHCALSQVRGPKAANRWAEALSARDETELTTEAAAVEAAKKSPLTQQVNVLRGGFGEWQRKYKDDKNLVVDYQAEYWVEDQY</sequence>
<dbReference type="Pfam" id="PF00581">
    <property type="entry name" value="Rhodanese"/>
    <property type="match status" value="1"/>
</dbReference>
<dbReference type="Proteomes" id="UP001194580">
    <property type="component" value="Unassembled WGS sequence"/>
</dbReference>
<feature type="compositionally biased region" description="Low complexity" evidence="1">
    <location>
        <begin position="481"/>
        <end position="493"/>
    </location>
</feature>
<dbReference type="SUPFAM" id="SSF46689">
    <property type="entry name" value="Homeodomain-like"/>
    <property type="match status" value="1"/>
</dbReference>
<feature type="domain" description="HTH myb-type" evidence="4">
    <location>
        <begin position="349"/>
        <end position="402"/>
    </location>
</feature>
<feature type="region of interest" description="Disordered" evidence="1">
    <location>
        <begin position="169"/>
        <end position="214"/>
    </location>
</feature>
<gene>
    <name evidence="5" type="ORF">BGZ95_001132</name>
</gene>
<evidence type="ECO:0000259" key="4">
    <source>
        <dbReference type="PROSITE" id="PS51294"/>
    </source>
</evidence>
<evidence type="ECO:0000313" key="5">
    <source>
        <dbReference type="EMBL" id="KAG0271117.1"/>
    </source>
</evidence>
<evidence type="ECO:0008006" key="7">
    <source>
        <dbReference type="Google" id="ProtNLM"/>
    </source>
</evidence>
<dbReference type="InterPro" id="IPR009057">
    <property type="entry name" value="Homeodomain-like_sf"/>
</dbReference>
<dbReference type="CDD" id="cd00167">
    <property type="entry name" value="SANT"/>
    <property type="match status" value="1"/>
</dbReference>
<dbReference type="AlphaFoldDB" id="A0AAD4D9F5"/>
<dbReference type="InterPro" id="IPR001005">
    <property type="entry name" value="SANT/Myb"/>
</dbReference>
<organism evidence="5 6">
    <name type="scientific">Linnemannia exigua</name>
    <dbReference type="NCBI Taxonomy" id="604196"/>
    <lineage>
        <taxon>Eukaryota</taxon>
        <taxon>Fungi</taxon>
        <taxon>Fungi incertae sedis</taxon>
        <taxon>Mucoromycota</taxon>
        <taxon>Mortierellomycotina</taxon>
        <taxon>Mortierellomycetes</taxon>
        <taxon>Mortierellales</taxon>
        <taxon>Mortierellaceae</taxon>
        <taxon>Linnemannia</taxon>
    </lineage>
</organism>
<feature type="domain" description="Rhodanese" evidence="3">
    <location>
        <begin position="582"/>
        <end position="697"/>
    </location>
</feature>
<feature type="domain" description="Myb-like" evidence="2">
    <location>
        <begin position="342"/>
        <end position="398"/>
    </location>
</feature>
<dbReference type="SMART" id="SM00450">
    <property type="entry name" value="RHOD"/>
    <property type="match status" value="1"/>
</dbReference>
<accession>A0AAD4D9F5</accession>
<feature type="region of interest" description="Disordered" evidence="1">
    <location>
        <begin position="417"/>
        <end position="495"/>
    </location>
</feature>
<dbReference type="InterPro" id="IPR001763">
    <property type="entry name" value="Rhodanese-like_dom"/>
</dbReference>
<dbReference type="SMART" id="SM00717">
    <property type="entry name" value="SANT"/>
    <property type="match status" value="1"/>
</dbReference>
<dbReference type="PANTHER" id="PTHR22705:SF0">
    <property type="entry name" value="ZZ-TYPE ZINC FINGER-CONTAINING PROTEIN 3"/>
    <property type="match status" value="1"/>
</dbReference>
<evidence type="ECO:0000259" key="2">
    <source>
        <dbReference type="PROSITE" id="PS50090"/>
    </source>
</evidence>
<reference evidence="5" key="1">
    <citation type="journal article" date="2020" name="Fungal Divers.">
        <title>Resolving the Mortierellaceae phylogeny through synthesis of multi-gene phylogenetics and phylogenomics.</title>
        <authorList>
            <person name="Vandepol N."/>
            <person name="Liber J."/>
            <person name="Desiro A."/>
            <person name="Na H."/>
            <person name="Kennedy M."/>
            <person name="Barry K."/>
            <person name="Grigoriev I.V."/>
            <person name="Miller A.N."/>
            <person name="O'Donnell K."/>
            <person name="Stajich J.E."/>
            <person name="Bonito G."/>
        </authorList>
    </citation>
    <scope>NUCLEOTIDE SEQUENCE</scope>
    <source>
        <strain evidence="5">NRRL 28262</strain>
    </source>
</reference>
<keyword evidence="6" id="KW-1185">Reference proteome</keyword>
<dbReference type="Gene3D" id="3.40.250.10">
    <property type="entry name" value="Rhodanese-like domain"/>
    <property type="match status" value="1"/>
</dbReference>
<dbReference type="PROSITE" id="PS50206">
    <property type="entry name" value="RHODANESE_3"/>
    <property type="match status" value="1"/>
</dbReference>
<dbReference type="InterPro" id="IPR017930">
    <property type="entry name" value="Myb_dom"/>
</dbReference>
<evidence type="ECO:0000313" key="6">
    <source>
        <dbReference type="Proteomes" id="UP001194580"/>
    </source>
</evidence>
<name>A0AAD4D9F5_9FUNG</name>
<comment type="caution">
    <text evidence="5">The sequence shown here is derived from an EMBL/GenBank/DDBJ whole genome shotgun (WGS) entry which is preliminary data.</text>
</comment>
<dbReference type="EMBL" id="JAAAIL010001222">
    <property type="protein sequence ID" value="KAG0271117.1"/>
    <property type="molecule type" value="Genomic_DNA"/>
</dbReference>
<evidence type="ECO:0000259" key="3">
    <source>
        <dbReference type="PROSITE" id="PS50206"/>
    </source>
</evidence>
<dbReference type="Pfam" id="PF00249">
    <property type="entry name" value="Myb_DNA-binding"/>
    <property type="match status" value="1"/>
</dbReference>
<dbReference type="InterPro" id="IPR037830">
    <property type="entry name" value="ZZZ3"/>
</dbReference>
<dbReference type="InterPro" id="IPR036873">
    <property type="entry name" value="Rhodanese-like_dom_sf"/>
</dbReference>
<dbReference type="PROSITE" id="PS50090">
    <property type="entry name" value="MYB_LIKE"/>
    <property type="match status" value="1"/>
</dbReference>
<dbReference type="SUPFAM" id="SSF52821">
    <property type="entry name" value="Rhodanese/Cell cycle control phosphatase"/>
    <property type="match status" value="1"/>
</dbReference>
<dbReference type="PANTHER" id="PTHR22705">
    <property type="entry name" value="ZINC FINGER, ZZ DOMAIN CONTAINING 3"/>
    <property type="match status" value="1"/>
</dbReference>
<proteinExistence type="predicted"/>
<dbReference type="PROSITE" id="PS51294">
    <property type="entry name" value="HTH_MYB"/>
    <property type="match status" value="1"/>
</dbReference>
<protein>
    <recommendedName>
        <fullName evidence="7">Rhodanese domain-containing protein</fullName>
    </recommendedName>
</protein>
<dbReference type="Gene3D" id="1.10.10.60">
    <property type="entry name" value="Homeodomain-like"/>
    <property type="match status" value="1"/>
</dbReference>
<feature type="region of interest" description="Disordered" evidence="1">
    <location>
        <begin position="317"/>
        <end position="349"/>
    </location>
</feature>
<evidence type="ECO:0000256" key="1">
    <source>
        <dbReference type="SAM" id="MobiDB-lite"/>
    </source>
</evidence>